<dbReference type="PROSITE" id="PS00028">
    <property type="entry name" value="ZINC_FINGER_C2H2_1"/>
    <property type="match status" value="1"/>
</dbReference>
<dbReference type="InterPro" id="IPR000048">
    <property type="entry name" value="IQ_motif_EF-hand-BS"/>
</dbReference>
<dbReference type="Proteomes" id="UP000186817">
    <property type="component" value="Unassembled WGS sequence"/>
</dbReference>
<evidence type="ECO:0000313" key="6">
    <source>
        <dbReference type="EMBL" id="OLP95032.1"/>
    </source>
</evidence>
<dbReference type="SUPFAM" id="SSF47473">
    <property type="entry name" value="EF-hand"/>
    <property type="match status" value="2"/>
</dbReference>
<dbReference type="AlphaFoldDB" id="A0A1Q9DIM6"/>
<dbReference type="OrthoDB" id="432280at2759"/>
<accession>A0A1Q9DIM6</accession>
<dbReference type="SMART" id="SM00054">
    <property type="entry name" value="EFh"/>
    <property type="match status" value="6"/>
</dbReference>
<evidence type="ECO:0000256" key="2">
    <source>
        <dbReference type="SAM" id="Coils"/>
    </source>
</evidence>
<dbReference type="PANTHER" id="PTHR10827:SF52">
    <property type="entry name" value="IP16409P"/>
    <property type="match status" value="1"/>
</dbReference>
<feature type="compositionally biased region" description="Low complexity" evidence="3">
    <location>
        <begin position="423"/>
        <end position="433"/>
    </location>
</feature>
<evidence type="ECO:0008006" key="8">
    <source>
        <dbReference type="Google" id="ProtNLM"/>
    </source>
</evidence>
<dbReference type="InterPro" id="IPR018247">
    <property type="entry name" value="EF_Hand_1_Ca_BS"/>
</dbReference>
<evidence type="ECO:0000256" key="3">
    <source>
        <dbReference type="SAM" id="MobiDB-lite"/>
    </source>
</evidence>
<feature type="domain" description="EF-hand" evidence="5">
    <location>
        <begin position="341"/>
        <end position="376"/>
    </location>
</feature>
<dbReference type="InterPro" id="IPR001478">
    <property type="entry name" value="PDZ"/>
</dbReference>
<sequence length="1054" mass="116887">MAAGYFAPTYPSTGEHEANLQEVRQQIALLKRDNDVLREEMRKTMRDNHYQMERAFWARYKTKDLSDRADYIRIATITNPSPIGQYCPKLQGPEPDEYYQGQIQKVRQKTRNQLMKEAARLKGERFAEDAVPPRPKEVPCNFSPALGTESSVGKLQDPHLLGLRNQTHWNSMRKPGKLPELLPRDSPKHAFKENTNAWMARSNEASPARNRDYVSMMTRSQSQPMHASAMFMMAWEALREGRNLADVYWNATKEACCPASSETWKAKVWEYGLIRAGGKATSDAKIKAEADALNSGTAALTQQQLEALRKKYDTDKDSSLAYAEFSGLCKELAALQKAPTPREEDLKAIFEEFDKDDSNKLSMQEFNWAYATLQRKVQEAAATKIQARVRGNQARSQVEEGSALKGRPKAPPPPPPPKKAGAKAKAQTAGTAALSEEQMNQLRQKYDTNNDKMLTVEEFDAMAREIATLKGQKLPPDVSLKEVFLEFDKDGSGKMSMEEFNWAYATLQQEVEAAAAVKIQAKFRGNQARSEVDDMKKLKAGHPPPPKGVAAVKSKAQSAASSSGTAGLTQAQMVALREKFDVDGDQTMTLAEFKGLARQISQMQGHAAPSYDVLEEIFDEFDKDFTGKMGMDEFNWAYATLQLKVKEEAVKEASRVLKIRLDRSGGEKLGLALDTKTLEIRGINPDSLAARWNYANPRTALQVGYKIKKVNAKTGMAGYSEELTNAAVKVLDIEAVPGSRVHKPPKFYHIRLDRSSGGKLGMQVEQPSLEIQNLAAGGLACQWNEMNPKERIRPGDSIVKVNGKNGLTGFKEDMMNPKVEVLEIQLAPLSRYHEDDEEVPTESSVLTEEEEAVERYKVIIEAMQELSEAEKKRRANAEKRRLKAIRDGKEALAALEATQGDFYRQMAQATLPEDLTVQAEDQRRERLAREAARRQQERTYDHESLVVKQPALTGNDSSDATGRSTFACPCCGRLFYVFMEAGQHYAVVAHGVELLGQDLPLSPPQGPPVAKAAARNAPQAVAASAAPSPSQGPPRTEPPSESRAAPPATGGGFF</sequence>
<feature type="region of interest" description="Disordered" evidence="3">
    <location>
        <begin position="536"/>
        <end position="556"/>
    </location>
</feature>
<feature type="region of interest" description="Disordered" evidence="3">
    <location>
        <begin position="387"/>
        <end position="437"/>
    </location>
</feature>
<protein>
    <recommendedName>
        <fullName evidence="8">Calmodulin</fullName>
    </recommendedName>
</protein>
<feature type="domain" description="EF-hand" evidence="5">
    <location>
        <begin position="609"/>
        <end position="644"/>
    </location>
</feature>
<evidence type="ECO:0000313" key="7">
    <source>
        <dbReference type="Proteomes" id="UP000186817"/>
    </source>
</evidence>
<feature type="domain" description="EF-hand" evidence="5">
    <location>
        <begin position="434"/>
        <end position="469"/>
    </location>
</feature>
<dbReference type="PROSITE" id="PS00018">
    <property type="entry name" value="EF_HAND_1"/>
    <property type="match status" value="4"/>
</dbReference>
<proteinExistence type="predicted"/>
<evidence type="ECO:0000259" key="4">
    <source>
        <dbReference type="PROSITE" id="PS50106"/>
    </source>
</evidence>
<feature type="region of interest" description="Disordered" evidence="3">
    <location>
        <begin position="1003"/>
        <end position="1054"/>
    </location>
</feature>
<dbReference type="GO" id="GO:0005509">
    <property type="term" value="F:calcium ion binding"/>
    <property type="evidence" value="ECO:0007669"/>
    <property type="project" value="InterPro"/>
</dbReference>
<feature type="compositionally biased region" description="Low complexity" evidence="3">
    <location>
        <begin position="1039"/>
        <end position="1048"/>
    </location>
</feature>
<dbReference type="PANTHER" id="PTHR10827">
    <property type="entry name" value="RETICULOCALBIN"/>
    <property type="match status" value="1"/>
</dbReference>
<dbReference type="Gene3D" id="1.10.238.10">
    <property type="entry name" value="EF-hand"/>
    <property type="match status" value="3"/>
</dbReference>
<evidence type="ECO:0000256" key="1">
    <source>
        <dbReference type="ARBA" id="ARBA00022837"/>
    </source>
</evidence>
<dbReference type="EMBL" id="LSRX01000519">
    <property type="protein sequence ID" value="OLP95032.1"/>
    <property type="molecule type" value="Genomic_DNA"/>
</dbReference>
<feature type="domain" description="PDZ" evidence="4">
    <location>
        <begin position="658"/>
        <end position="729"/>
    </location>
</feature>
<feature type="coiled-coil region" evidence="2">
    <location>
        <begin position="846"/>
        <end position="880"/>
    </location>
</feature>
<keyword evidence="2" id="KW-0175">Coiled coil</keyword>
<comment type="caution">
    <text evidence="6">The sequence shown here is derived from an EMBL/GenBank/DDBJ whole genome shotgun (WGS) entry which is preliminary data.</text>
</comment>
<reference evidence="6 7" key="1">
    <citation type="submission" date="2016-02" db="EMBL/GenBank/DDBJ databases">
        <title>Genome analysis of coral dinoflagellate symbionts highlights evolutionary adaptations to a symbiotic lifestyle.</title>
        <authorList>
            <person name="Aranda M."/>
            <person name="Li Y."/>
            <person name="Liew Y.J."/>
            <person name="Baumgarten S."/>
            <person name="Simakov O."/>
            <person name="Wilson M."/>
            <person name="Piel J."/>
            <person name="Ashoor H."/>
            <person name="Bougouffa S."/>
            <person name="Bajic V.B."/>
            <person name="Ryu T."/>
            <person name="Ravasi T."/>
            <person name="Bayer T."/>
            <person name="Micklem G."/>
            <person name="Kim H."/>
            <person name="Bhak J."/>
            <person name="Lajeunesse T.C."/>
            <person name="Voolstra C.R."/>
        </authorList>
    </citation>
    <scope>NUCLEOTIDE SEQUENCE [LARGE SCALE GENOMIC DNA]</scope>
    <source>
        <strain evidence="6 7">CCMP2467</strain>
    </source>
</reference>
<feature type="domain" description="EF-hand" evidence="5">
    <location>
        <begin position="475"/>
        <end position="510"/>
    </location>
</feature>
<dbReference type="PROSITE" id="PS50222">
    <property type="entry name" value="EF_HAND_2"/>
    <property type="match status" value="4"/>
</dbReference>
<feature type="compositionally biased region" description="Basic and acidic residues" evidence="3">
    <location>
        <begin position="928"/>
        <end position="945"/>
    </location>
</feature>
<dbReference type="SMART" id="SM00015">
    <property type="entry name" value="IQ"/>
    <property type="match status" value="2"/>
</dbReference>
<evidence type="ECO:0000259" key="5">
    <source>
        <dbReference type="PROSITE" id="PS50222"/>
    </source>
</evidence>
<dbReference type="Pfam" id="PF00612">
    <property type="entry name" value="IQ"/>
    <property type="match status" value="2"/>
</dbReference>
<keyword evidence="7" id="KW-1185">Reference proteome</keyword>
<dbReference type="InterPro" id="IPR002048">
    <property type="entry name" value="EF_hand_dom"/>
</dbReference>
<name>A0A1Q9DIM6_SYMMI</name>
<dbReference type="PROSITE" id="PS50096">
    <property type="entry name" value="IQ"/>
    <property type="match status" value="2"/>
</dbReference>
<feature type="domain" description="PDZ" evidence="4">
    <location>
        <begin position="749"/>
        <end position="809"/>
    </location>
</feature>
<feature type="region of interest" description="Disordered" evidence="3">
    <location>
        <begin position="928"/>
        <end position="963"/>
    </location>
</feature>
<dbReference type="GO" id="GO:0005783">
    <property type="term" value="C:endoplasmic reticulum"/>
    <property type="evidence" value="ECO:0007669"/>
    <property type="project" value="TreeGrafter"/>
</dbReference>
<feature type="compositionally biased region" description="Low complexity" evidence="3">
    <location>
        <begin position="1008"/>
        <end position="1029"/>
    </location>
</feature>
<dbReference type="InterPro" id="IPR011992">
    <property type="entry name" value="EF-hand-dom_pair"/>
</dbReference>
<dbReference type="CDD" id="cd00051">
    <property type="entry name" value="EFh"/>
    <property type="match status" value="3"/>
</dbReference>
<feature type="compositionally biased region" description="Polar residues" evidence="3">
    <location>
        <begin position="952"/>
        <end position="963"/>
    </location>
</feature>
<dbReference type="PROSITE" id="PS50106">
    <property type="entry name" value="PDZ"/>
    <property type="match status" value="2"/>
</dbReference>
<dbReference type="Pfam" id="PF13499">
    <property type="entry name" value="EF-hand_7"/>
    <property type="match status" value="2"/>
</dbReference>
<dbReference type="InterPro" id="IPR013087">
    <property type="entry name" value="Znf_C2H2_type"/>
</dbReference>
<organism evidence="6 7">
    <name type="scientific">Symbiodinium microadriaticum</name>
    <name type="common">Dinoflagellate</name>
    <name type="synonym">Zooxanthella microadriatica</name>
    <dbReference type="NCBI Taxonomy" id="2951"/>
    <lineage>
        <taxon>Eukaryota</taxon>
        <taxon>Sar</taxon>
        <taxon>Alveolata</taxon>
        <taxon>Dinophyceae</taxon>
        <taxon>Suessiales</taxon>
        <taxon>Symbiodiniaceae</taxon>
        <taxon>Symbiodinium</taxon>
    </lineage>
</organism>
<feature type="coiled-coil region" evidence="2">
    <location>
        <begin position="13"/>
        <end position="47"/>
    </location>
</feature>
<keyword evidence="1" id="KW-0106">Calcium</keyword>
<gene>
    <name evidence="6" type="ORF">AK812_SmicGene22888</name>
</gene>
<feature type="compositionally biased region" description="Pro residues" evidence="3">
    <location>
        <begin position="409"/>
        <end position="418"/>
    </location>
</feature>